<dbReference type="InterPro" id="IPR006214">
    <property type="entry name" value="Bax_inhibitor_1-related"/>
</dbReference>
<reference evidence="6 7" key="1">
    <citation type="journal article" date="2013" name="Nature">
        <title>Insights into bilaterian evolution from three spiralian genomes.</title>
        <authorList>
            <person name="Simakov O."/>
            <person name="Marletaz F."/>
            <person name="Cho S.J."/>
            <person name="Edsinger-Gonzales E."/>
            <person name="Havlak P."/>
            <person name="Hellsten U."/>
            <person name="Kuo D.H."/>
            <person name="Larsson T."/>
            <person name="Lv J."/>
            <person name="Arendt D."/>
            <person name="Savage R."/>
            <person name="Osoegawa K."/>
            <person name="de Jong P."/>
            <person name="Grimwood J."/>
            <person name="Chapman J.A."/>
            <person name="Shapiro H."/>
            <person name="Aerts A."/>
            <person name="Otillar R.P."/>
            <person name="Terry A.Y."/>
            <person name="Boore J.L."/>
            <person name="Grigoriev I.V."/>
            <person name="Lindberg D.R."/>
            <person name="Seaver E.C."/>
            <person name="Weisblat D.A."/>
            <person name="Putnam N.H."/>
            <person name="Rokhsar D.S."/>
        </authorList>
    </citation>
    <scope>NUCLEOTIDE SEQUENCE [LARGE SCALE GENOMIC DNA]</scope>
</reference>
<dbReference type="RefSeq" id="XP_009063128.1">
    <property type="nucleotide sequence ID" value="XM_009064880.1"/>
</dbReference>
<keyword evidence="2 5" id="KW-0812">Transmembrane</keyword>
<accession>V3ZPA1</accession>
<feature type="transmembrane region" description="Helical" evidence="5">
    <location>
        <begin position="69"/>
        <end position="88"/>
    </location>
</feature>
<dbReference type="CDD" id="cd10428">
    <property type="entry name" value="LFG_like"/>
    <property type="match status" value="1"/>
</dbReference>
<feature type="transmembrane region" description="Helical" evidence="5">
    <location>
        <begin position="156"/>
        <end position="175"/>
    </location>
</feature>
<feature type="transmembrane region" description="Helical" evidence="5">
    <location>
        <begin position="100"/>
        <end position="120"/>
    </location>
</feature>
<gene>
    <name evidence="6" type="ORF">LOTGIDRAFT_220842</name>
</gene>
<comment type="similarity">
    <text evidence="5">Belongs to the BI1 family.</text>
</comment>
<evidence type="ECO:0000313" key="7">
    <source>
        <dbReference type="Proteomes" id="UP000030746"/>
    </source>
</evidence>
<dbReference type="AlphaFoldDB" id="V3ZPA1"/>
<dbReference type="GO" id="GO:0016020">
    <property type="term" value="C:membrane"/>
    <property type="evidence" value="ECO:0007669"/>
    <property type="project" value="UniProtKB-SubCell"/>
</dbReference>
<evidence type="ECO:0000256" key="4">
    <source>
        <dbReference type="ARBA" id="ARBA00023136"/>
    </source>
</evidence>
<sequence>MYDAQGDEETGGQSNDFVDLNAFDDKNVRLGFIRKVYAILCIQLCVTMCIMSLFLFIDPVRIYSQHNPWIWYLAMVLTIIILIVLACCSDVRRQYPLNMILLGAFTCCEGVLLGAVASHYEAVEVIIAVGVTAIVVLGLTIFAFQTKWDFTMWGGILFVFLIVLFCFGILALIFQNKIVNMVYSCLGALLFSFYLVFDTQLMLGGKHKYSLSPEEYIFAALNLYLDVVNLFLFILSIVGNVRR</sequence>
<evidence type="ECO:0000313" key="6">
    <source>
        <dbReference type="EMBL" id="ESO86167.1"/>
    </source>
</evidence>
<keyword evidence="4 5" id="KW-0472">Membrane</keyword>
<dbReference type="Proteomes" id="UP000030746">
    <property type="component" value="Unassembled WGS sequence"/>
</dbReference>
<proteinExistence type="inferred from homology"/>
<dbReference type="EMBL" id="KB203149">
    <property type="protein sequence ID" value="ESO86167.1"/>
    <property type="molecule type" value="Genomic_DNA"/>
</dbReference>
<organism evidence="6 7">
    <name type="scientific">Lottia gigantea</name>
    <name type="common">Giant owl limpet</name>
    <dbReference type="NCBI Taxonomy" id="225164"/>
    <lineage>
        <taxon>Eukaryota</taxon>
        <taxon>Metazoa</taxon>
        <taxon>Spiralia</taxon>
        <taxon>Lophotrochozoa</taxon>
        <taxon>Mollusca</taxon>
        <taxon>Gastropoda</taxon>
        <taxon>Patellogastropoda</taxon>
        <taxon>Lottioidea</taxon>
        <taxon>Lottiidae</taxon>
        <taxon>Lottia</taxon>
    </lineage>
</organism>
<feature type="transmembrane region" description="Helical" evidence="5">
    <location>
        <begin position="181"/>
        <end position="204"/>
    </location>
</feature>
<dbReference type="OrthoDB" id="7933078at2759"/>
<evidence type="ECO:0000256" key="5">
    <source>
        <dbReference type="RuleBase" id="RU004379"/>
    </source>
</evidence>
<dbReference type="KEGG" id="lgi:LOTGIDRAFT_220842"/>
<evidence type="ECO:0000256" key="1">
    <source>
        <dbReference type="ARBA" id="ARBA00004141"/>
    </source>
</evidence>
<dbReference type="PANTHER" id="PTHR23291:SF47">
    <property type="entry name" value="TRANSMEMBRANE BAX INHIBITOR MOTIF CONTAINING 7"/>
    <property type="match status" value="1"/>
</dbReference>
<comment type="subcellular location">
    <subcellularLocation>
        <location evidence="1">Membrane</location>
        <topology evidence="1">Multi-pass membrane protein</topology>
    </subcellularLocation>
</comment>
<dbReference type="CTD" id="20246964"/>
<protein>
    <submittedName>
        <fullName evidence="6">Uncharacterized protein</fullName>
    </submittedName>
</protein>
<keyword evidence="3 5" id="KW-1133">Transmembrane helix</keyword>
<feature type="transmembrane region" description="Helical" evidence="5">
    <location>
        <begin position="216"/>
        <end position="238"/>
    </location>
</feature>
<dbReference type="Pfam" id="PF01027">
    <property type="entry name" value="Bax1-I"/>
    <property type="match status" value="1"/>
</dbReference>
<feature type="transmembrane region" description="Helical" evidence="5">
    <location>
        <begin position="126"/>
        <end position="144"/>
    </location>
</feature>
<feature type="transmembrane region" description="Helical" evidence="5">
    <location>
        <begin position="36"/>
        <end position="57"/>
    </location>
</feature>
<evidence type="ECO:0000256" key="3">
    <source>
        <dbReference type="ARBA" id="ARBA00022989"/>
    </source>
</evidence>
<dbReference type="PANTHER" id="PTHR23291">
    <property type="entry name" value="BAX INHIBITOR-RELATED"/>
    <property type="match status" value="1"/>
</dbReference>
<keyword evidence="7" id="KW-1185">Reference proteome</keyword>
<dbReference type="HOGENOM" id="CLU_058671_3_1_1"/>
<dbReference type="OMA" id="SIRMGKF"/>
<name>V3ZPA1_LOTGI</name>
<evidence type="ECO:0000256" key="2">
    <source>
        <dbReference type="ARBA" id="ARBA00022692"/>
    </source>
</evidence>
<dbReference type="GeneID" id="20246964"/>